<evidence type="ECO:0000313" key="3">
    <source>
        <dbReference type="Proteomes" id="UP001595840"/>
    </source>
</evidence>
<evidence type="ECO:0000313" key="2">
    <source>
        <dbReference type="EMBL" id="MFC4360674.1"/>
    </source>
</evidence>
<gene>
    <name evidence="2" type="ORF">ACFOX3_00085</name>
</gene>
<dbReference type="InterPro" id="IPR038084">
    <property type="entry name" value="PduO/GlcC-like_sf"/>
</dbReference>
<comment type="caution">
    <text evidence="2">The sequence shown here is derived from an EMBL/GenBank/DDBJ whole genome shotgun (WGS) entry which is preliminary data.</text>
</comment>
<dbReference type="EMBL" id="JBHSCX010000001">
    <property type="protein sequence ID" value="MFC4360674.1"/>
    <property type="molecule type" value="Genomic_DNA"/>
</dbReference>
<name>A0ABV8UZC4_9GAMM</name>
<dbReference type="Proteomes" id="UP001595840">
    <property type="component" value="Unassembled WGS sequence"/>
</dbReference>
<evidence type="ECO:0000256" key="1">
    <source>
        <dbReference type="SAM" id="SignalP"/>
    </source>
</evidence>
<protein>
    <submittedName>
        <fullName evidence="2">Heme-binding protein</fullName>
    </submittedName>
</protein>
<accession>A0ABV8UZC4</accession>
<keyword evidence="3" id="KW-1185">Reference proteome</keyword>
<feature type="signal peptide" evidence="1">
    <location>
        <begin position="1"/>
        <end position="25"/>
    </location>
</feature>
<keyword evidence="1" id="KW-0732">Signal</keyword>
<dbReference type="SUPFAM" id="SSF143744">
    <property type="entry name" value="GlcG-like"/>
    <property type="match status" value="3"/>
</dbReference>
<dbReference type="Pfam" id="PF03928">
    <property type="entry name" value="HbpS-like"/>
    <property type="match status" value="2"/>
</dbReference>
<dbReference type="RefSeq" id="WP_290264390.1">
    <property type="nucleotide sequence ID" value="NZ_JAUFQG010000006.1"/>
</dbReference>
<proteinExistence type="predicted"/>
<organism evidence="2 3">
    <name type="scientific">Simiduia curdlanivorans</name>
    <dbReference type="NCBI Taxonomy" id="1492769"/>
    <lineage>
        <taxon>Bacteria</taxon>
        <taxon>Pseudomonadati</taxon>
        <taxon>Pseudomonadota</taxon>
        <taxon>Gammaproteobacteria</taxon>
        <taxon>Cellvibrionales</taxon>
        <taxon>Cellvibrionaceae</taxon>
        <taxon>Simiduia</taxon>
    </lineage>
</organism>
<dbReference type="Gene3D" id="3.30.450.150">
    <property type="entry name" value="Haem-degrading domain"/>
    <property type="match status" value="3"/>
</dbReference>
<dbReference type="InterPro" id="IPR005624">
    <property type="entry name" value="PduO/GlcC-like"/>
</dbReference>
<dbReference type="PANTHER" id="PTHR34309">
    <property type="entry name" value="SLR1406 PROTEIN"/>
    <property type="match status" value="1"/>
</dbReference>
<dbReference type="InterPro" id="IPR052517">
    <property type="entry name" value="GlcG_carb_metab_protein"/>
</dbReference>
<dbReference type="PANTHER" id="PTHR34309:SF1">
    <property type="entry name" value="PROTEIN GLCG"/>
    <property type="match status" value="1"/>
</dbReference>
<reference evidence="3" key="1">
    <citation type="journal article" date="2019" name="Int. J. Syst. Evol. Microbiol.">
        <title>The Global Catalogue of Microorganisms (GCM) 10K type strain sequencing project: providing services to taxonomists for standard genome sequencing and annotation.</title>
        <authorList>
            <consortium name="The Broad Institute Genomics Platform"/>
            <consortium name="The Broad Institute Genome Sequencing Center for Infectious Disease"/>
            <person name="Wu L."/>
            <person name="Ma J."/>
        </authorList>
    </citation>
    <scope>NUCLEOTIDE SEQUENCE [LARGE SCALE GENOMIC DNA]</scope>
    <source>
        <strain evidence="3">CECT 8570</strain>
    </source>
</reference>
<sequence length="674" mass="69633">MKPTIKALRCLPLALLISCGGGSNSSPSTCAGDCNNGDFLSITDVKTVLAQAAQEAQAHNSAATIAVTDRVGNVLAVYRMNIAAAHSVTLSTNTEADGNASGNRGVIDSGLEGIVLPTLAAPLKIDDLAAISKALTGAYLSTEGNAFSTRTANQIVQEHFNPGELFQPAGPLFGVQFSQLACSDFMRQFTGSADPGPKRSPLGLSADPGGFPLYKNGTVVGGVGVMADGFYGLDANITDDDRNLDELIALAATFGFEAPIDRRADHITVDGKTLRYSDVSTDQLLADPAQAINFDALDAINNSLVATPGYSLANIIAGTVFGQNNSGVRPATAASFTGLDSFVLVDENNIERFPVINGSDGVNALQANEVETLLVKALEIANRSRAQIRRPLNTPARVTISIVDTDGNILGVIRSKDAPIFGADVSVQKARTAAFFSSADAAATIAQLPDAHYLLIDDTQVAIKASVNLNNYVTALRAFLNAPTALADGAVAFSDRAGGNLSRPTFPDGIDGANPGPLSKAAGSWSPFSTGLQLDLVINGILQHVLATAGAGVPDVSAGCGGIAIAADLTPTVSALTTKKLANGIQIFPGSVPIYRGNQLVGGIGVSGDGVDQDDMIAMLGLYEAELALGGAINRPPMAMRADQLTPQGVRLRFVQCPQAPFLDSAEQTPCEGK</sequence>
<feature type="chain" id="PRO_5046791811" evidence="1">
    <location>
        <begin position="26"/>
        <end position="674"/>
    </location>
</feature>